<dbReference type="AlphaFoldDB" id="A0A923S3T5"/>
<dbReference type="PANTHER" id="PTHR46018">
    <property type="entry name" value="ZINC PHOSPHODIESTERASE ELAC PROTEIN 1"/>
    <property type="match status" value="1"/>
</dbReference>
<comment type="caution">
    <text evidence="4">The sequence shown here is derived from an EMBL/GenBank/DDBJ whole genome shotgun (WGS) entry which is preliminary data.</text>
</comment>
<dbReference type="SMART" id="SM00849">
    <property type="entry name" value="Lactamase_B"/>
    <property type="match status" value="1"/>
</dbReference>
<keyword evidence="2" id="KW-0732">Signal</keyword>
<keyword evidence="1" id="KW-0378">Hydrolase</keyword>
<dbReference type="InterPro" id="IPR036866">
    <property type="entry name" value="RibonucZ/Hydroxyglut_hydro"/>
</dbReference>
<dbReference type="Gene3D" id="3.60.15.10">
    <property type="entry name" value="Ribonuclease Z/Hydroxyacylglutathione hydrolase-like"/>
    <property type="match status" value="1"/>
</dbReference>
<dbReference type="GO" id="GO:0042781">
    <property type="term" value="F:3'-tRNA processing endoribonuclease activity"/>
    <property type="evidence" value="ECO:0007669"/>
    <property type="project" value="TreeGrafter"/>
</dbReference>
<dbReference type="PANTHER" id="PTHR46018:SF2">
    <property type="entry name" value="ZINC PHOSPHODIESTERASE ELAC PROTEIN 1"/>
    <property type="match status" value="1"/>
</dbReference>
<accession>A0A923S3T5</accession>
<evidence type="ECO:0000256" key="2">
    <source>
        <dbReference type="SAM" id="SignalP"/>
    </source>
</evidence>
<dbReference type="SUPFAM" id="SSF56281">
    <property type="entry name" value="Metallo-hydrolase/oxidoreductase"/>
    <property type="match status" value="1"/>
</dbReference>
<reference evidence="4" key="1">
    <citation type="submission" date="2020-08" db="EMBL/GenBank/DDBJ databases">
        <title>Ramlibacter sp. GTP1 16S ribosomal RNA gene genome sequencing and assembly.</title>
        <authorList>
            <person name="Kang M."/>
        </authorList>
    </citation>
    <scope>NUCLEOTIDE SEQUENCE</scope>
    <source>
        <strain evidence="4">GTP1</strain>
    </source>
</reference>
<dbReference type="Pfam" id="PF12706">
    <property type="entry name" value="Lactamase_B_2"/>
    <property type="match status" value="1"/>
</dbReference>
<evidence type="ECO:0000259" key="3">
    <source>
        <dbReference type="SMART" id="SM00849"/>
    </source>
</evidence>
<gene>
    <name evidence="4" type="ORF">H8R02_20015</name>
</gene>
<sequence length="310" mass="33650">MNCTSKLTAGVLALLLAAGAAAQTKLITLGTQGGPIPKVQRSQPATAVVVRDRVYLFDAGNGVARQLVAAGFNFRQVERIFITHHHDDHNADVGTLMGLQWATGRRAPTHVYGPAGMQSMMQGFLQYFQPNARIRSADSKGQPPPEKMFIAHDIPGSGPVYEDEFISVTAQENCHYAHDSAATRPGIDKSYAYRIKTPDKVIVISGDTGPCPVLEAFSRDADLLVHEVIDLPLIEKGLRGSPATEALMRHMIEEHTTAEEVGRLATAARVKQVVLTHVIPGGDEPDSVYLEPLRKHFKGPATVARDLMSF</sequence>
<evidence type="ECO:0000313" key="5">
    <source>
        <dbReference type="Proteomes" id="UP000596827"/>
    </source>
</evidence>
<name>A0A923S3T5_9BURK</name>
<proteinExistence type="predicted"/>
<protein>
    <submittedName>
        <fullName evidence="4">MBL fold metallo-hydrolase</fullName>
    </submittedName>
</protein>
<evidence type="ECO:0000256" key="1">
    <source>
        <dbReference type="ARBA" id="ARBA00022801"/>
    </source>
</evidence>
<feature type="chain" id="PRO_5038055124" evidence="2">
    <location>
        <begin position="23"/>
        <end position="310"/>
    </location>
</feature>
<dbReference type="EMBL" id="JACORU010000007">
    <property type="protein sequence ID" value="MBC5766761.1"/>
    <property type="molecule type" value="Genomic_DNA"/>
</dbReference>
<keyword evidence="5" id="KW-1185">Reference proteome</keyword>
<feature type="domain" description="Metallo-beta-lactamase" evidence="3">
    <location>
        <begin position="44"/>
        <end position="255"/>
    </location>
</feature>
<dbReference type="RefSeq" id="WP_187083235.1">
    <property type="nucleotide sequence ID" value="NZ_JACORU010000007.1"/>
</dbReference>
<organism evidence="4 5">
    <name type="scientific">Ramlibacter albus</name>
    <dbReference type="NCBI Taxonomy" id="2079448"/>
    <lineage>
        <taxon>Bacteria</taxon>
        <taxon>Pseudomonadati</taxon>
        <taxon>Pseudomonadota</taxon>
        <taxon>Betaproteobacteria</taxon>
        <taxon>Burkholderiales</taxon>
        <taxon>Comamonadaceae</taxon>
        <taxon>Ramlibacter</taxon>
    </lineage>
</organism>
<dbReference type="CDD" id="cd07719">
    <property type="entry name" value="arylsulfatase_AtsA-like_MBL-fold"/>
    <property type="match status" value="1"/>
</dbReference>
<dbReference type="Proteomes" id="UP000596827">
    <property type="component" value="Unassembled WGS sequence"/>
</dbReference>
<dbReference type="InterPro" id="IPR001279">
    <property type="entry name" value="Metallo-B-lactamas"/>
</dbReference>
<dbReference type="InterPro" id="IPR044094">
    <property type="entry name" value="AtsA-like_MBL-fold"/>
</dbReference>
<evidence type="ECO:0000313" key="4">
    <source>
        <dbReference type="EMBL" id="MBC5766761.1"/>
    </source>
</evidence>
<feature type="signal peptide" evidence="2">
    <location>
        <begin position="1"/>
        <end position="22"/>
    </location>
</feature>